<evidence type="ECO:0008006" key="4">
    <source>
        <dbReference type="Google" id="ProtNLM"/>
    </source>
</evidence>
<feature type="signal peptide" evidence="1">
    <location>
        <begin position="1"/>
        <end position="27"/>
    </location>
</feature>
<sequence>MFSYCPTEADMGLFQLLVLLSIQIIAAKNNFTKTGYFPVPVCPNNTHEWQASSRQLNCTDTHIYHCAPYYDLSQLYEFCYQRPLLEVKKGHCIGIAESGILNQLNCEYFAHGCPREDYNSSQLYNYPNCLSILNGCYTEDCVCKCQSARKEIDTKTSKSDIATVPNFLNISGIKCRPISQTVWSRMYMLYKYIVR</sequence>
<evidence type="ECO:0000313" key="3">
    <source>
        <dbReference type="Proteomes" id="UP000005408"/>
    </source>
</evidence>
<evidence type="ECO:0000313" key="2">
    <source>
        <dbReference type="EnsemblMetazoa" id="G29919.1:cds"/>
    </source>
</evidence>
<proteinExistence type="predicted"/>
<name>A0A8W8LVL0_MAGGI</name>
<protein>
    <recommendedName>
        <fullName evidence="4">EB domain-containing protein</fullName>
    </recommendedName>
</protein>
<dbReference type="AlphaFoldDB" id="A0A8W8LVL0"/>
<dbReference type="EnsemblMetazoa" id="G29919.1">
    <property type="protein sequence ID" value="G29919.1:cds"/>
    <property type="gene ID" value="G29919"/>
</dbReference>
<keyword evidence="1" id="KW-0732">Signal</keyword>
<organism evidence="2 3">
    <name type="scientific">Magallana gigas</name>
    <name type="common">Pacific oyster</name>
    <name type="synonym">Crassostrea gigas</name>
    <dbReference type="NCBI Taxonomy" id="29159"/>
    <lineage>
        <taxon>Eukaryota</taxon>
        <taxon>Metazoa</taxon>
        <taxon>Spiralia</taxon>
        <taxon>Lophotrochozoa</taxon>
        <taxon>Mollusca</taxon>
        <taxon>Bivalvia</taxon>
        <taxon>Autobranchia</taxon>
        <taxon>Pteriomorphia</taxon>
        <taxon>Ostreida</taxon>
        <taxon>Ostreoidea</taxon>
        <taxon>Ostreidae</taxon>
        <taxon>Magallana</taxon>
    </lineage>
</organism>
<dbReference type="Proteomes" id="UP000005408">
    <property type="component" value="Unassembled WGS sequence"/>
</dbReference>
<evidence type="ECO:0000256" key="1">
    <source>
        <dbReference type="SAM" id="SignalP"/>
    </source>
</evidence>
<keyword evidence="3" id="KW-1185">Reference proteome</keyword>
<feature type="chain" id="PRO_5036467202" description="EB domain-containing protein" evidence="1">
    <location>
        <begin position="28"/>
        <end position="195"/>
    </location>
</feature>
<accession>A0A8W8LVL0</accession>
<reference evidence="2" key="1">
    <citation type="submission" date="2022-08" db="UniProtKB">
        <authorList>
            <consortium name="EnsemblMetazoa"/>
        </authorList>
    </citation>
    <scope>IDENTIFICATION</scope>
    <source>
        <strain evidence="2">05x7-T-G4-1.051#20</strain>
    </source>
</reference>